<dbReference type="Proteomes" id="UP001200642">
    <property type="component" value="Unassembled WGS sequence"/>
</dbReference>
<dbReference type="AlphaFoldDB" id="A0AAE3EVX1"/>
<proteinExistence type="predicted"/>
<name>A0AAE3EVX1_9FLAO</name>
<evidence type="ECO:0000256" key="2">
    <source>
        <dbReference type="ARBA" id="ARBA00022692"/>
    </source>
</evidence>
<comment type="caution">
    <text evidence="6">The sequence shown here is derived from an EMBL/GenBank/DDBJ whole genome shotgun (WGS) entry which is preliminary data.</text>
</comment>
<evidence type="ECO:0000313" key="6">
    <source>
        <dbReference type="EMBL" id="MCG2462012.1"/>
    </source>
</evidence>
<dbReference type="RefSeq" id="WP_317903153.1">
    <property type="nucleotide sequence ID" value="NZ_JAIRBC010000023.1"/>
</dbReference>
<dbReference type="InterPro" id="IPR019109">
    <property type="entry name" value="MamF_MmsF"/>
</dbReference>
<evidence type="ECO:0000313" key="7">
    <source>
        <dbReference type="Proteomes" id="UP001200642"/>
    </source>
</evidence>
<evidence type="ECO:0000256" key="1">
    <source>
        <dbReference type="ARBA" id="ARBA00004141"/>
    </source>
</evidence>
<keyword evidence="2 5" id="KW-0812">Transmembrane</keyword>
<protein>
    <submittedName>
        <fullName evidence="6">Uncharacterized protein</fullName>
    </submittedName>
</protein>
<feature type="transmembrane region" description="Helical" evidence="5">
    <location>
        <begin position="42"/>
        <end position="62"/>
    </location>
</feature>
<organism evidence="6 7">
    <name type="scientific">Cerina litoralis</name>
    <dbReference type="NCBI Taxonomy" id="2874477"/>
    <lineage>
        <taxon>Bacteria</taxon>
        <taxon>Pseudomonadati</taxon>
        <taxon>Bacteroidota</taxon>
        <taxon>Flavobacteriia</taxon>
        <taxon>Flavobacteriales</taxon>
        <taxon>Flavobacteriaceae</taxon>
        <taxon>Cerina</taxon>
    </lineage>
</organism>
<keyword evidence="3 5" id="KW-1133">Transmembrane helix</keyword>
<feature type="transmembrane region" description="Helical" evidence="5">
    <location>
        <begin position="12"/>
        <end position="30"/>
    </location>
</feature>
<feature type="transmembrane region" description="Helical" evidence="5">
    <location>
        <begin position="68"/>
        <end position="89"/>
    </location>
</feature>
<accession>A0AAE3EVX1</accession>
<sequence>MDQQVIDEGKTMAVISYLTFIGLLIAFVVNNERNNAFTKFHIGQSLRVVILVFVNFVIGRILPNSLGYIHGVVGLCIFGLAILGIVNAVNGRSQKLPVIGSIGDQ</sequence>
<keyword evidence="7" id="KW-1185">Reference proteome</keyword>
<evidence type="ECO:0000256" key="5">
    <source>
        <dbReference type="SAM" id="Phobius"/>
    </source>
</evidence>
<dbReference type="Pfam" id="PF09685">
    <property type="entry name" value="MamF_MmsF"/>
    <property type="match status" value="1"/>
</dbReference>
<evidence type="ECO:0000256" key="3">
    <source>
        <dbReference type="ARBA" id="ARBA00022989"/>
    </source>
</evidence>
<reference evidence="6" key="1">
    <citation type="submission" date="2023-02" db="EMBL/GenBank/DDBJ databases">
        <title>Genome of Flavobacteriaceae gen. nov. sp. strain F89.</title>
        <authorList>
            <person name="Wang Y."/>
        </authorList>
    </citation>
    <scope>NUCLEOTIDE SEQUENCE</scope>
    <source>
        <strain evidence="6">F89</strain>
    </source>
</reference>
<gene>
    <name evidence="6" type="ORF">K8352_14730</name>
</gene>
<dbReference type="EMBL" id="JAIRBC010000023">
    <property type="protein sequence ID" value="MCG2462012.1"/>
    <property type="molecule type" value="Genomic_DNA"/>
</dbReference>
<evidence type="ECO:0000256" key="4">
    <source>
        <dbReference type="ARBA" id="ARBA00023136"/>
    </source>
</evidence>
<keyword evidence="4 5" id="KW-0472">Membrane</keyword>
<comment type="subcellular location">
    <subcellularLocation>
        <location evidence="1">Membrane</location>
        <topology evidence="1">Multi-pass membrane protein</topology>
    </subcellularLocation>
</comment>